<dbReference type="Pfam" id="PF12644">
    <property type="entry name" value="DUF3782"/>
    <property type="match status" value="1"/>
</dbReference>
<dbReference type="InterPro" id="IPR024271">
    <property type="entry name" value="DUF3782"/>
</dbReference>
<dbReference type="Gene3D" id="1.20.5.340">
    <property type="match status" value="1"/>
</dbReference>
<dbReference type="Proteomes" id="UP000236642">
    <property type="component" value="Unassembled WGS sequence"/>
</dbReference>
<accession>A0A2H5Y692</accession>
<dbReference type="PANTHER" id="PTHR34314:SF6">
    <property type="entry name" value="DUF3782 DOMAIN-CONTAINING PROTEIN"/>
    <property type="match status" value="1"/>
</dbReference>
<dbReference type="EMBL" id="BEHY01000022">
    <property type="protein sequence ID" value="GBD08969.1"/>
    <property type="molecule type" value="Genomic_DNA"/>
</dbReference>
<organism evidence="2 3">
    <name type="scientific">Candidatus Thermoflexus japonica</name>
    <dbReference type="NCBI Taxonomy" id="2035417"/>
    <lineage>
        <taxon>Bacteria</taxon>
        <taxon>Bacillati</taxon>
        <taxon>Chloroflexota</taxon>
        <taxon>Thermoflexia</taxon>
        <taxon>Thermoflexales</taxon>
        <taxon>Thermoflexaceae</taxon>
        <taxon>Thermoflexus</taxon>
    </lineage>
</organism>
<dbReference type="InterPro" id="IPR012431">
    <property type="entry name" value="PDDEXK_10"/>
</dbReference>
<dbReference type="PANTHER" id="PTHR34314">
    <property type="entry name" value="CRENARCHAEAL PROTEIN, PUTATIVE-RELATED"/>
    <property type="match status" value="1"/>
</dbReference>
<sequence length="217" mass="25050">MAQLAERVGRLEEVVAQQAERIGRLEEAVARLAEAQARTEERVARLEEAMAQLAERVAHLEEAMAQLAERVARLEARMIRMEERLMRRLTAFGARWGLRSERAWREGMRAVLEATGFEVERWVAFDAAGVVFDSPSDVELDVIVRDGKTIIVELRTSVSREALPTMERKVKFYEQQTGRKVDRRILITPWYEPGADAIARRWGWELYGEPEELQIEE</sequence>
<evidence type="ECO:0000313" key="3">
    <source>
        <dbReference type="Proteomes" id="UP000236642"/>
    </source>
</evidence>
<comment type="caution">
    <text evidence="2">The sequence shown here is derived from an EMBL/GenBank/DDBJ whole genome shotgun (WGS) entry which is preliminary data.</text>
</comment>
<gene>
    <name evidence="2" type="primary">smc_3</name>
    <name evidence="2" type="ORF">HRbin22_01216</name>
</gene>
<name>A0A2H5Y692_9CHLR</name>
<evidence type="ECO:0000313" key="2">
    <source>
        <dbReference type="EMBL" id="GBD08969.1"/>
    </source>
</evidence>
<protein>
    <submittedName>
        <fullName evidence="2">Chromosome partition protein Smc</fullName>
    </submittedName>
</protein>
<dbReference type="AlphaFoldDB" id="A0A2H5Y692"/>
<keyword evidence="1" id="KW-0175">Coiled coil</keyword>
<reference evidence="3" key="1">
    <citation type="submission" date="2017-09" db="EMBL/GenBank/DDBJ databases">
        <title>Metaegenomics of thermophilic ammonia-oxidizing enrichment culture.</title>
        <authorList>
            <person name="Kato S."/>
            <person name="Suzuki K."/>
        </authorList>
    </citation>
    <scope>NUCLEOTIDE SEQUENCE [LARGE SCALE GENOMIC DNA]</scope>
</reference>
<feature type="coiled-coil region" evidence="1">
    <location>
        <begin position="1"/>
        <end position="84"/>
    </location>
</feature>
<proteinExistence type="predicted"/>
<dbReference type="Pfam" id="PF07788">
    <property type="entry name" value="PDDEXK_10"/>
    <property type="match status" value="1"/>
</dbReference>
<evidence type="ECO:0000256" key="1">
    <source>
        <dbReference type="SAM" id="Coils"/>
    </source>
</evidence>